<dbReference type="GeneID" id="5893599"/>
<dbReference type="RefSeq" id="XP_001748324.1">
    <property type="nucleotide sequence ID" value="XM_001748272.1"/>
</dbReference>
<accession>A9V6R2</accession>
<gene>
    <name evidence="2" type="ORF">MONBRDRAFT_38252</name>
</gene>
<evidence type="ECO:0000313" key="2">
    <source>
        <dbReference type="EMBL" id="EDQ86779.1"/>
    </source>
</evidence>
<name>A9V6R2_MONBE</name>
<dbReference type="KEGG" id="mbr:MONBRDRAFT_38252"/>
<evidence type="ECO:0000256" key="1">
    <source>
        <dbReference type="SAM" id="SignalP"/>
    </source>
</evidence>
<reference evidence="2 3" key="1">
    <citation type="journal article" date="2008" name="Nature">
        <title>The genome of the choanoflagellate Monosiga brevicollis and the origin of metazoans.</title>
        <authorList>
            <consortium name="JGI Sequencing"/>
            <person name="King N."/>
            <person name="Westbrook M.J."/>
            <person name="Young S.L."/>
            <person name="Kuo A."/>
            <person name="Abedin M."/>
            <person name="Chapman J."/>
            <person name="Fairclough S."/>
            <person name="Hellsten U."/>
            <person name="Isogai Y."/>
            <person name="Letunic I."/>
            <person name="Marr M."/>
            <person name="Pincus D."/>
            <person name="Putnam N."/>
            <person name="Rokas A."/>
            <person name="Wright K.J."/>
            <person name="Zuzow R."/>
            <person name="Dirks W."/>
            <person name="Good M."/>
            <person name="Goodstein D."/>
            <person name="Lemons D."/>
            <person name="Li W."/>
            <person name="Lyons J.B."/>
            <person name="Morris A."/>
            <person name="Nichols S."/>
            <person name="Richter D.J."/>
            <person name="Salamov A."/>
            <person name="Bork P."/>
            <person name="Lim W.A."/>
            <person name="Manning G."/>
            <person name="Miller W.T."/>
            <person name="McGinnis W."/>
            <person name="Shapiro H."/>
            <person name="Tjian R."/>
            <person name="Grigoriev I.V."/>
            <person name="Rokhsar D."/>
        </authorList>
    </citation>
    <scope>NUCLEOTIDE SEQUENCE [LARGE SCALE GENOMIC DNA]</scope>
    <source>
        <strain evidence="3">MX1 / ATCC 50154</strain>
    </source>
</reference>
<evidence type="ECO:0008006" key="4">
    <source>
        <dbReference type="Google" id="ProtNLM"/>
    </source>
</evidence>
<dbReference type="AlphaFoldDB" id="A9V6R2"/>
<feature type="chain" id="PRO_5002745329" description="Dolichyl-diphosphooligosaccharide--protein glycosyltransferase 48 kDa subunit" evidence="1">
    <location>
        <begin position="20"/>
        <end position="448"/>
    </location>
</feature>
<sequence>MNAAGWLLVLALALPVAAAASGQLNLDLTDEPEGDDYNEVKTLLLVTDDLNASHTAARRLAKLGLASLRLDLHGLVVSHACIVYVNPRWCLRHRARLFEGTSGGIGPRASGQCLRSVHAANAALRSNYHSQTTPQTKHRASSSDYSVPYPHTLLRLARMFLDSEYDHVSLLEAAFDAGLNMVVAFAADPPRAAGHAIAQNLATAFGYELDNKATLLHDTAIQGARVTVGSSNHLIVDASHSLTYKGRALIPHTPNELVAPVFVAPPTAYSAVIENEDGSHRNPSQSVPQATQALAQLLAWTLGDRARMQLYSIKLNTNRTHLVIDAFLSRHELDNVCATMEVTVLQGYSVPVDTLSMVDWGSSMCRAAVPLDGLEAGSTRVAVRRHVLGATFLYARKETTLRHKALAPSWTEWLAARWLSLAAAAVFLVAAHLVRTAAGRAQSTKKDS</sequence>
<dbReference type="InParanoid" id="A9V6R2"/>
<organism evidence="2 3">
    <name type="scientific">Monosiga brevicollis</name>
    <name type="common">Choanoflagellate</name>
    <dbReference type="NCBI Taxonomy" id="81824"/>
    <lineage>
        <taxon>Eukaryota</taxon>
        <taxon>Choanoflagellata</taxon>
        <taxon>Craspedida</taxon>
        <taxon>Salpingoecidae</taxon>
        <taxon>Monosiga</taxon>
    </lineage>
</organism>
<keyword evidence="3" id="KW-1185">Reference proteome</keyword>
<dbReference type="Proteomes" id="UP000001357">
    <property type="component" value="Unassembled WGS sequence"/>
</dbReference>
<evidence type="ECO:0000313" key="3">
    <source>
        <dbReference type="Proteomes" id="UP000001357"/>
    </source>
</evidence>
<feature type="signal peptide" evidence="1">
    <location>
        <begin position="1"/>
        <end position="19"/>
    </location>
</feature>
<proteinExistence type="predicted"/>
<protein>
    <recommendedName>
        <fullName evidence="4">Dolichyl-diphosphooligosaccharide--protein glycosyltransferase 48 kDa subunit</fullName>
    </recommendedName>
</protein>
<keyword evidence="1" id="KW-0732">Signal</keyword>
<dbReference type="EMBL" id="CH991563">
    <property type="protein sequence ID" value="EDQ86779.1"/>
    <property type="molecule type" value="Genomic_DNA"/>
</dbReference>